<feature type="transmembrane region" description="Helical" evidence="1">
    <location>
        <begin position="372"/>
        <end position="392"/>
    </location>
</feature>
<feature type="transmembrane region" description="Helical" evidence="1">
    <location>
        <begin position="145"/>
        <end position="163"/>
    </location>
</feature>
<dbReference type="InterPro" id="IPR000917">
    <property type="entry name" value="Sulfatase_N"/>
</dbReference>
<dbReference type="Proteomes" id="UP000029488">
    <property type="component" value="Chromosome"/>
</dbReference>
<dbReference type="Pfam" id="PF00884">
    <property type="entry name" value="Sulfatase"/>
    <property type="match status" value="1"/>
</dbReference>
<organism evidence="3 4">
    <name type="scientific">Ligilactobacillus salivarius</name>
    <dbReference type="NCBI Taxonomy" id="1624"/>
    <lineage>
        <taxon>Bacteria</taxon>
        <taxon>Bacillati</taxon>
        <taxon>Bacillota</taxon>
        <taxon>Bacilli</taxon>
        <taxon>Lactobacillales</taxon>
        <taxon>Lactobacillaceae</taxon>
        <taxon>Ligilactobacillus</taxon>
    </lineage>
</organism>
<feature type="transmembrane region" description="Helical" evidence="1">
    <location>
        <begin position="169"/>
        <end position="189"/>
    </location>
</feature>
<dbReference type="RefSeq" id="WP_044005381.1">
    <property type="nucleotide sequence ID" value="NZ_CP007646.1"/>
</dbReference>
<proteinExistence type="predicted"/>
<feature type="transmembrane region" description="Helical" evidence="1">
    <location>
        <begin position="263"/>
        <end position="280"/>
    </location>
</feature>
<reference evidence="3 4" key="1">
    <citation type="journal article" date="2014" name="BMC Genomics">
        <title>Unusual genome complexity in Lactobacillus salivarius JCM1046.</title>
        <authorList>
            <person name="Raftis E.J."/>
            <person name="Forde B.M."/>
            <person name="Claesson M.J."/>
            <person name="O'Toole P.W."/>
        </authorList>
    </citation>
    <scope>NUCLEOTIDE SEQUENCE [LARGE SCALE GENOMIC DNA]</scope>
    <source>
        <strain evidence="3 4">JCM1046</strain>
    </source>
</reference>
<feature type="transmembrane region" description="Helical" evidence="1">
    <location>
        <begin position="7"/>
        <end position="28"/>
    </location>
</feature>
<dbReference type="InterPro" id="IPR017850">
    <property type="entry name" value="Alkaline_phosphatase_core_sf"/>
</dbReference>
<feature type="transmembrane region" description="Helical" evidence="1">
    <location>
        <begin position="48"/>
        <end position="69"/>
    </location>
</feature>
<feature type="transmembrane region" description="Helical" evidence="1">
    <location>
        <begin position="412"/>
        <end position="433"/>
    </location>
</feature>
<feature type="transmembrane region" description="Helical" evidence="1">
    <location>
        <begin position="440"/>
        <end position="457"/>
    </location>
</feature>
<feature type="transmembrane region" description="Helical" evidence="1">
    <location>
        <begin position="490"/>
        <end position="509"/>
    </location>
</feature>
<evidence type="ECO:0000256" key="1">
    <source>
        <dbReference type="SAM" id="Phobius"/>
    </source>
</evidence>
<feature type="transmembrane region" description="Helical" evidence="1">
    <location>
        <begin position="239"/>
        <end position="256"/>
    </location>
</feature>
<feature type="transmembrane region" description="Helical" evidence="1">
    <location>
        <begin position="121"/>
        <end position="138"/>
    </location>
</feature>
<accession>A0A089RXF4</accession>
<protein>
    <submittedName>
        <fullName evidence="3">Arylsulfatase</fullName>
    </submittedName>
</protein>
<evidence type="ECO:0000313" key="3">
    <source>
        <dbReference type="EMBL" id="AIR11212.1"/>
    </source>
</evidence>
<feature type="transmembrane region" description="Helical" evidence="1">
    <location>
        <begin position="521"/>
        <end position="542"/>
    </location>
</feature>
<dbReference type="AlphaFoldDB" id="A0A089RXF4"/>
<feature type="transmembrane region" description="Helical" evidence="1">
    <location>
        <begin position="201"/>
        <end position="219"/>
    </location>
</feature>
<feature type="transmembrane region" description="Helical" evidence="1">
    <location>
        <begin position="313"/>
        <end position="334"/>
    </location>
</feature>
<dbReference type="CDD" id="cd16015">
    <property type="entry name" value="LTA_synthase"/>
    <property type="match status" value="1"/>
</dbReference>
<keyword evidence="1" id="KW-1133">Transmembrane helix</keyword>
<keyword evidence="1" id="KW-0812">Transmembrane</keyword>
<keyword evidence="1" id="KW-0472">Membrane</keyword>
<dbReference type="EMBL" id="CP007646">
    <property type="protein sequence ID" value="AIR11212.1"/>
    <property type="molecule type" value="Genomic_DNA"/>
</dbReference>
<sequence>MNKERKNIGLAVLLIFSSLLVCLDRIFWQSSPDILINDKVNLQQSLLQIYHASTLIGIDIFAIALGFLLQGNEDKSWSSAIKYWIYTIFVGTLGLIILTLFSREFSIVDLYNMLFPFIRNTYGILSGIVLGALTLPLFNKGIRKYTKIIELSLLLVIIAPTIFNKDIFGFANGISTVFGYTLVNLGFYGNYIKSKLNVKKVVTRIILLLLTNIVVISLMPEFSKAVHNDLSTAGRFTNSASALLILLAFYIVMLVSKIKVNIKISYINFITYTAWALLVISNNQTLLNKLIEYNHKTAQSVTRWILAKDIKEILWLMLIVILSNFIILGICKLIGISRKISNFYDIRADEELSQFFYRITNGIKSWLKAHRVYLATITWGYFLAIFSFLMMNTKWTVAPNVDVKYNIFTYTIGVRQAMVLVNTIIFLLFLKFIFSLTNRYWFSTIVASLLWIIWIVANRVKIGIRNEPILPSELSMIKAWRSLLGMIDGWILLLVVAVIVITIPIIYFLEKKYRLPKQKWYSRVAWLIIIPVIFSSVTYLNYEKSIIHIISGGIGNDPTFYNQLAGAQKNGPTQQFLNNIDVEVMKKPSGYSKERMQQLKDKYKKVAAGINKNRVNDFKDQVVIFNLSESFSDPNRVPGIQLSNDPIPYIRQLKQKTTSGTMISAGYGGGTANMEYMSLTGLDLSNFSPTLPTPYTQLVTHRKYNPNIAQSFPEAVAIHPYQGVYYSRTEVYKRFGFDRFYYLGSKYKIKYKKKIDRSPYLSDETAYKNALDQVKQANNGEFINLVTMQNHFPYDRNYYNNSDRYTPVGEGIDDYTRNAVQDFSTGLSYTDTAVKDFINEIDKLDKPVTLVFYGDYLPGIYGGVDMTKYGIQLHSTDYFIYSNKYAREHGARKLVSKTEYVGPNDFIALMAKQTNSKVNAYQALLTEVQAKSPVATLNTQKSTVNSYNTYTEFVDNNGKIVKYKSLSKKQKQLWEDYKLLQYDITAGKNYWKNN</sequence>
<feature type="domain" description="Sulfatase N-terminal" evidence="2">
    <location>
        <begin position="622"/>
        <end position="912"/>
    </location>
</feature>
<dbReference type="KEGG" id="lsj:LSJ_1563c"/>
<name>A0A089RXF4_9LACO</name>
<dbReference type="SUPFAM" id="SSF53649">
    <property type="entry name" value="Alkaline phosphatase-like"/>
    <property type="match status" value="1"/>
</dbReference>
<feature type="transmembrane region" description="Helical" evidence="1">
    <location>
        <begin position="81"/>
        <end position="101"/>
    </location>
</feature>
<gene>
    <name evidence="3" type="ORF">LSJ_1563c</name>
</gene>
<dbReference type="Gene3D" id="3.40.720.10">
    <property type="entry name" value="Alkaline Phosphatase, subunit A"/>
    <property type="match status" value="1"/>
</dbReference>
<evidence type="ECO:0000313" key="4">
    <source>
        <dbReference type="Proteomes" id="UP000029488"/>
    </source>
</evidence>
<evidence type="ECO:0000259" key="2">
    <source>
        <dbReference type="Pfam" id="PF00884"/>
    </source>
</evidence>